<proteinExistence type="predicted"/>
<dbReference type="EMBL" id="BRYB01004721">
    <property type="protein sequence ID" value="GMI35686.1"/>
    <property type="molecule type" value="Genomic_DNA"/>
</dbReference>
<keyword evidence="1" id="KW-1133">Transmembrane helix</keyword>
<feature type="transmembrane region" description="Helical" evidence="1">
    <location>
        <begin position="20"/>
        <end position="46"/>
    </location>
</feature>
<evidence type="ECO:0000313" key="3">
    <source>
        <dbReference type="Proteomes" id="UP001165060"/>
    </source>
</evidence>
<sequence length="76" mass="8768">MEIFAPYWIQVLDAWPLSERALFVLSIVLMNWTIFLLPAWIQYACLESAMFSKYKINKDDPPPDIMAACAKRTTIG</sequence>
<evidence type="ECO:0000256" key="1">
    <source>
        <dbReference type="SAM" id="Phobius"/>
    </source>
</evidence>
<comment type="caution">
    <text evidence="2">The sequence shown here is derived from an EMBL/GenBank/DDBJ whole genome shotgun (WGS) entry which is preliminary data.</text>
</comment>
<keyword evidence="1" id="KW-0472">Membrane</keyword>
<keyword evidence="3" id="KW-1185">Reference proteome</keyword>
<protein>
    <submittedName>
        <fullName evidence="2">Uncharacterized protein</fullName>
    </submittedName>
</protein>
<gene>
    <name evidence="2" type="ORF">TeGR_g8756</name>
</gene>
<keyword evidence="1" id="KW-0812">Transmembrane</keyword>
<organism evidence="2 3">
    <name type="scientific">Tetraparma gracilis</name>
    <dbReference type="NCBI Taxonomy" id="2962635"/>
    <lineage>
        <taxon>Eukaryota</taxon>
        <taxon>Sar</taxon>
        <taxon>Stramenopiles</taxon>
        <taxon>Ochrophyta</taxon>
        <taxon>Bolidophyceae</taxon>
        <taxon>Parmales</taxon>
        <taxon>Triparmaceae</taxon>
        <taxon>Tetraparma</taxon>
    </lineage>
</organism>
<accession>A0ABQ6MXJ1</accession>
<reference evidence="2 3" key="1">
    <citation type="journal article" date="2023" name="Commun. Biol.">
        <title>Genome analysis of Parmales, the sister group of diatoms, reveals the evolutionary specialization of diatoms from phago-mixotrophs to photoautotrophs.</title>
        <authorList>
            <person name="Ban H."/>
            <person name="Sato S."/>
            <person name="Yoshikawa S."/>
            <person name="Yamada K."/>
            <person name="Nakamura Y."/>
            <person name="Ichinomiya M."/>
            <person name="Sato N."/>
            <person name="Blanc-Mathieu R."/>
            <person name="Endo H."/>
            <person name="Kuwata A."/>
            <person name="Ogata H."/>
        </authorList>
    </citation>
    <scope>NUCLEOTIDE SEQUENCE [LARGE SCALE GENOMIC DNA]</scope>
</reference>
<feature type="non-terminal residue" evidence="2">
    <location>
        <position position="76"/>
    </location>
</feature>
<dbReference type="Proteomes" id="UP001165060">
    <property type="component" value="Unassembled WGS sequence"/>
</dbReference>
<name>A0ABQ6MXJ1_9STRA</name>
<evidence type="ECO:0000313" key="2">
    <source>
        <dbReference type="EMBL" id="GMI35686.1"/>
    </source>
</evidence>